<name>A0A4E0QMN0_9GAMM</name>
<protein>
    <recommendedName>
        <fullName evidence="5">Secreted protein</fullName>
    </recommendedName>
</protein>
<evidence type="ECO:0000256" key="1">
    <source>
        <dbReference type="SAM" id="Coils"/>
    </source>
</evidence>
<feature type="signal peptide" evidence="2">
    <location>
        <begin position="1"/>
        <end position="27"/>
    </location>
</feature>
<gene>
    <name evidence="3" type="ORF">PN36_25180</name>
</gene>
<evidence type="ECO:0000313" key="3">
    <source>
        <dbReference type="EMBL" id="TGO02433.1"/>
    </source>
</evidence>
<keyword evidence="4" id="KW-1185">Reference proteome</keyword>
<evidence type="ECO:0000313" key="4">
    <source>
        <dbReference type="Proteomes" id="UP000030428"/>
    </source>
</evidence>
<evidence type="ECO:0008006" key="5">
    <source>
        <dbReference type="Google" id="ProtNLM"/>
    </source>
</evidence>
<keyword evidence="2" id="KW-0732">Signal</keyword>
<sequence>MACQKNNYLLKASLLSLSISLVLPVHAENPPPTLEEMWTIIQRQQQEIEQLKQQLQTTDQKLEQ</sequence>
<reference evidence="3 4" key="1">
    <citation type="journal article" date="2016" name="Front. Microbiol.">
        <title>Single-Cell (Meta-)Genomics of a Dimorphic Candidatus Thiomargarita nelsonii Reveals Genomic Plasticity.</title>
        <authorList>
            <person name="Flood B.E."/>
            <person name="Fliss P."/>
            <person name="Jones D.S."/>
            <person name="Dick G.J."/>
            <person name="Jain S."/>
            <person name="Kaster A.K."/>
            <person name="Winkel M."/>
            <person name="Mussmann M."/>
            <person name="Bailey J."/>
        </authorList>
    </citation>
    <scope>NUCLEOTIDE SEQUENCE [LARGE SCALE GENOMIC DNA]</scope>
    <source>
        <strain evidence="3">Hydrate Ridge</strain>
    </source>
</reference>
<accession>A0A4E0QMN0</accession>
<evidence type="ECO:0000256" key="2">
    <source>
        <dbReference type="SAM" id="SignalP"/>
    </source>
</evidence>
<dbReference type="AlphaFoldDB" id="A0A4E0QMN0"/>
<keyword evidence="1" id="KW-0175">Coiled coil</keyword>
<organism evidence="3 4">
    <name type="scientific">Candidatus Thiomargarita nelsonii</name>
    <dbReference type="NCBI Taxonomy" id="1003181"/>
    <lineage>
        <taxon>Bacteria</taxon>
        <taxon>Pseudomonadati</taxon>
        <taxon>Pseudomonadota</taxon>
        <taxon>Gammaproteobacteria</taxon>
        <taxon>Thiotrichales</taxon>
        <taxon>Thiotrichaceae</taxon>
        <taxon>Thiomargarita</taxon>
    </lineage>
</organism>
<feature type="chain" id="PRO_5020023318" description="Secreted protein" evidence="2">
    <location>
        <begin position="28"/>
        <end position="64"/>
    </location>
</feature>
<feature type="coiled-coil region" evidence="1">
    <location>
        <begin position="34"/>
        <end position="61"/>
    </location>
</feature>
<proteinExistence type="predicted"/>
<dbReference type="EMBL" id="JSZA02000136">
    <property type="protein sequence ID" value="TGO02433.1"/>
    <property type="molecule type" value="Genomic_DNA"/>
</dbReference>
<comment type="caution">
    <text evidence="3">The sequence shown here is derived from an EMBL/GenBank/DDBJ whole genome shotgun (WGS) entry which is preliminary data.</text>
</comment>
<dbReference type="Proteomes" id="UP000030428">
    <property type="component" value="Unassembled WGS sequence"/>
</dbReference>